<dbReference type="EMBL" id="JAUPEV010000017">
    <property type="protein sequence ID" value="MDO7253911.1"/>
    <property type="molecule type" value="Genomic_DNA"/>
</dbReference>
<reference evidence="1 3" key="3">
    <citation type="journal article" date="2024" name="Syst. Appl. Microbiol.">
        <title>Helicobacter cappadocius sp. nov., from lizards: The first psychrotrophic Helicobacter species.</title>
        <authorList>
            <person name="Aydin F."/>
            <person name="Tarhane S."/>
            <person name="Karakaya E."/>
            <person name="Abay S."/>
            <person name="Kayman T."/>
            <person name="Guran O."/>
            <person name="Bozkurt E."/>
            <person name="Uzum N."/>
            <person name="Avci A."/>
            <person name="Olgun K."/>
            <person name="Jablonski D."/>
            <person name="Guran C."/>
            <person name="Burcin Saticioglu I."/>
        </authorList>
    </citation>
    <scope>NUCLEOTIDE SEQUENCE [LARGE SCALE GENOMIC DNA]</scope>
    <source>
        <strain evidence="1">Faydin-H75</strain>
        <strain evidence="3">faydin-H76</strain>
    </source>
</reference>
<evidence type="ECO:0000313" key="2">
    <source>
        <dbReference type="EMBL" id="MDP2539772.1"/>
    </source>
</evidence>
<dbReference type="EMBL" id="JAUYZK010000015">
    <property type="protein sequence ID" value="MDP2539772.1"/>
    <property type="molecule type" value="Genomic_DNA"/>
</dbReference>
<gene>
    <name evidence="1" type="ORF">Q5I04_08340</name>
    <name evidence="2" type="ORF">Q5I06_08295</name>
</gene>
<dbReference type="RefSeq" id="WP_305517750.1">
    <property type="nucleotide sequence ID" value="NZ_JAUPEV010000017.1"/>
</dbReference>
<dbReference type="AlphaFoldDB" id="A0AA90PT80"/>
<comment type="caution">
    <text evidence="2">The sequence shown here is derived from an EMBL/GenBank/DDBJ whole genome shotgun (WGS) entry which is preliminary data.</text>
</comment>
<evidence type="ECO:0000313" key="3">
    <source>
        <dbReference type="Proteomes" id="UP001177258"/>
    </source>
</evidence>
<dbReference type="Proteomes" id="UP001240777">
    <property type="component" value="Unassembled WGS sequence"/>
</dbReference>
<keyword evidence="4" id="KW-1185">Reference proteome</keyword>
<organism evidence="2 3">
    <name type="scientific">Helicobacter cappadocius</name>
    <dbReference type="NCBI Taxonomy" id="3063998"/>
    <lineage>
        <taxon>Bacteria</taxon>
        <taxon>Pseudomonadati</taxon>
        <taxon>Campylobacterota</taxon>
        <taxon>Epsilonproteobacteria</taxon>
        <taxon>Campylobacterales</taxon>
        <taxon>Helicobacteraceae</taxon>
        <taxon>Helicobacter</taxon>
    </lineage>
</organism>
<proteinExistence type="predicted"/>
<protein>
    <submittedName>
        <fullName evidence="2">Uncharacterized protein</fullName>
    </submittedName>
</protein>
<accession>A0AA90PT80</accession>
<dbReference type="Proteomes" id="UP001177258">
    <property type="component" value="Unassembled WGS sequence"/>
</dbReference>
<name>A0AA90PT80_9HELI</name>
<reference evidence="2 4" key="1">
    <citation type="submission" date="2023-07" db="EMBL/GenBank/DDBJ databases">
        <title>Unpublished Manusciprt.</title>
        <authorList>
            <person name="Aydin F."/>
            <person name="Tarhane S."/>
            <person name="Saticioglu I.B."/>
            <person name="Karakaya E."/>
            <person name="Abay S."/>
            <person name="Guran O."/>
            <person name="Bozkurt E."/>
            <person name="Uzum N."/>
            <person name="Olgun K."/>
            <person name="Jablonski D."/>
        </authorList>
    </citation>
    <scope>NUCLEOTIDE SEQUENCE</scope>
    <source>
        <strain evidence="4">faydin-H75</strain>
        <strain evidence="2">Faydin-H76</strain>
    </source>
</reference>
<evidence type="ECO:0000313" key="4">
    <source>
        <dbReference type="Proteomes" id="UP001240777"/>
    </source>
</evidence>
<sequence>MKNIREFLRGYSKTYDLFGIQSVSIIPDANSNIEKAWSNVGHSIYKAIDNEKKYSKTNSKHPSKR</sequence>
<reference evidence="1" key="2">
    <citation type="submission" date="2023-07" db="EMBL/GenBank/DDBJ databases">
        <authorList>
            <person name="Aydin F."/>
            <person name="Tarhane S."/>
            <person name="Saticioglu I.B."/>
            <person name="Karakaya E."/>
            <person name="Abay S."/>
            <person name="Guran O."/>
            <person name="Bozkurt E."/>
            <person name="Uzum N."/>
            <person name="Olgun K."/>
            <person name="Jablonski D."/>
        </authorList>
    </citation>
    <scope>NUCLEOTIDE SEQUENCE</scope>
    <source>
        <strain evidence="1">Faydin-H75</strain>
    </source>
</reference>
<evidence type="ECO:0000313" key="1">
    <source>
        <dbReference type="EMBL" id="MDO7253911.1"/>
    </source>
</evidence>